<name>A0A4R2PSG5_RHOSA</name>
<feature type="domain" description="Bacteriophage N4 adsorption protein A C-terminal" evidence="3">
    <location>
        <begin position="307"/>
        <end position="470"/>
    </location>
</feature>
<accession>A0A4R2PSG5</accession>
<keyword evidence="2" id="KW-0472">Membrane</keyword>
<feature type="region of interest" description="Disordered" evidence="1">
    <location>
        <begin position="76"/>
        <end position="98"/>
    </location>
</feature>
<dbReference type="InterPro" id="IPR011990">
    <property type="entry name" value="TPR-like_helical_dom_sf"/>
</dbReference>
<keyword evidence="5" id="KW-1185">Reference proteome</keyword>
<comment type="caution">
    <text evidence="4">The sequence shown here is derived from an EMBL/GenBank/DDBJ whole genome shotgun (WGS) entry which is preliminary data.</text>
</comment>
<keyword evidence="2" id="KW-1133">Transmembrane helix</keyword>
<dbReference type="SUPFAM" id="SSF48452">
    <property type="entry name" value="TPR-like"/>
    <property type="match status" value="1"/>
</dbReference>
<dbReference type="InParanoid" id="A0A4R2PSG5"/>
<feature type="transmembrane region" description="Helical" evidence="2">
    <location>
        <begin position="40"/>
        <end position="66"/>
    </location>
</feature>
<reference evidence="4 5" key="1">
    <citation type="submission" date="2019-03" db="EMBL/GenBank/DDBJ databases">
        <title>Genomic Encyclopedia of Type Strains, Phase IV (KMG-IV): sequencing the most valuable type-strain genomes for metagenomic binning, comparative biology and taxonomic classification.</title>
        <authorList>
            <person name="Goeker M."/>
        </authorList>
    </citation>
    <scope>NUCLEOTIDE SEQUENCE [LARGE SCALE GENOMIC DNA]</scope>
    <source>
        <strain evidence="4 5">DSM 2132</strain>
    </source>
</reference>
<dbReference type="Pfam" id="PF13283">
    <property type="entry name" value="NfrA_C"/>
    <property type="match status" value="1"/>
</dbReference>
<keyword evidence="2" id="KW-0812">Transmembrane</keyword>
<evidence type="ECO:0000313" key="5">
    <source>
        <dbReference type="Proteomes" id="UP000295399"/>
    </source>
</evidence>
<evidence type="ECO:0000313" key="4">
    <source>
        <dbReference type="EMBL" id="TCP37898.1"/>
    </source>
</evidence>
<dbReference type="InterPro" id="IPR025137">
    <property type="entry name" value="NfrA_C"/>
</dbReference>
<organism evidence="4 5">
    <name type="scientific">Rhodothalassium salexigens DSM 2132</name>
    <dbReference type="NCBI Taxonomy" id="1188247"/>
    <lineage>
        <taxon>Bacteria</taxon>
        <taxon>Pseudomonadati</taxon>
        <taxon>Pseudomonadota</taxon>
        <taxon>Alphaproteobacteria</taxon>
        <taxon>Rhodothalassiales</taxon>
        <taxon>Rhodothalassiaceae</taxon>
        <taxon>Rhodothalassium</taxon>
    </lineage>
</organism>
<feature type="compositionally biased region" description="Low complexity" evidence="1">
    <location>
        <begin position="76"/>
        <end position="86"/>
    </location>
</feature>
<evidence type="ECO:0000256" key="2">
    <source>
        <dbReference type="SAM" id="Phobius"/>
    </source>
</evidence>
<dbReference type="EMBL" id="SLXO01000002">
    <property type="protein sequence ID" value="TCP37898.1"/>
    <property type="molecule type" value="Genomic_DNA"/>
</dbReference>
<feature type="transmembrane region" description="Helical" evidence="2">
    <location>
        <begin position="16"/>
        <end position="34"/>
    </location>
</feature>
<protein>
    <submittedName>
        <fullName evidence="4">Adsorption protein A</fullName>
    </submittedName>
</protein>
<dbReference type="AlphaFoldDB" id="A0A4R2PSG5"/>
<gene>
    <name evidence="4" type="ORF">EV659_102306</name>
</gene>
<proteinExistence type="predicted"/>
<evidence type="ECO:0000256" key="1">
    <source>
        <dbReference type="SAM" id="MobiDB-lite"/>
    </source>
</evidence>
<sequence>MTPAGSGGPRRSDRGLIPGLLVRSGAWVGAWLGVWSGVWFGAWLCVWLCVWGLVLVGLASALGAAVAQETGTQAAGAQAPKTQADAQANPEATPQADTGAPLAVTVAPAPYALAEAGYAALRAGRLDEAVRRFAAALARTDALRASQGPGGLDAEALARLAADLGFALDRLGRRGEAAVWFARAQDGRPSALMARAEGYALKAAGGAEARAAAAFRRAIRLERARADAEPRRLERLRREVRDLDRVVGLSASVLLRGEPGAGVTLAGPTLVNSQGAVRADVWLKRWVGVDLRPFARALWAVEDGGVAGETVQAGVGVRWRPLAATNLVVGVERLVAVGDAARDDWLLGIDWSAGRGYERPPLASRWGYWSVLGQAALIDPAAADWLVSGDARAGHAWGLGQRWALRAGVALNTLAQHGFGDTLSLVEAGPGLALVWRAPGTAERAGSGRVRLELRWRQKFAGRTANRSGLTLTLSAGF</sequence>
<evidence type="ECO:0000259" key="3">
    <source>
        <dbReference type="Pfam" id="PF13283"/>
    </source>
</evidence>
<dbReference type="Proteomes" id="UP000295399">
    <property type="component" value="Unassembled WGS sequence"/>
</dbReference>